<comment type="caution">
    <text evidence="5">The sequence shown here is derived from an EMBL/GenBank/DDBJ whole genome shotgun (WGS) entry which is preliminary data.</text>
</comment>
<dbReference type="AlphaFoldDB" id="A0A556AVY2"/>
<evidence type="ECO:0000259" key="4">
    <source>
        <dbReference type="Pfam" id="PF02776"/>
    </source>
</evidence>
<evidence type="ECO:0000259" key="3">
    <source>
        <dbReference type="Pfam" id="PF02775"/>
    </source>
</evidence>
<gene>
    <name evidence="5" type="ORF">FOZ76_07260</name>
</gene>
<dbReference type="RefSeq" id="WP_143947476.1">
    <property type="nucleotide sequence ID" value="NZ_BAABMB010000002.1"/>
</dbReference>
<evidence type="ECO:0000313" key="6">
    <source>
        <dbReference type="Proteomes" id="UP000318405"/>
    </source>
</evidence>
<evidence type="ECO:0000256" key="2">
    <source>
        <dbReference type="ARBA" id="ARBA00023052"/>
    </source>
</evidence>
<feature type="domain" description="Thiamine pyrophosphate enzyme TPP-binding" evidence="3">
    <location>
        <begin position="435"/>
        <end position="559"/>
    </location>
</feature>
<dbReference type="InterPro" id="IPR029035">
    <property type="entry name" value="DHS-like_NAD/FAD-binding_dom"/>
</dbReference>
<dbReference type="GO" id="GO:0030976">
    <property type="term" value="F:thiamine pyrophosphate binding"/>
    <property type="evidence" value="ECO:0007669"/>
    <property type="project" value="InterPro"/>
</dbReference>
<reference evidence="5 6" key="1">
    <citation type="submission" date="2019-07" db="EMBL/GenBank/DDBJ databases">
        <title>Qingshengfaniella alkalisoli gen. nov., sp. nov., isolated from saline soil.</title>
        <authorList>
            <person name="Xu L."/>
            <person name="Huang X.-X."/>
            <person name="Sun J.-Q."/>
        </authorList>
    </citation>
    <scope>NUCLEOTIDE SEQUENCE [LARGE SCALE GENOMIC DNA]</scope>
    <source>
        <strain evidence="5 6">DSM 27279</strain>
    </source>
</reference>
<dbReference type="Pfam" id="PF02775">
    <property type="entry name" value="TPP_enzyme_C"/>
    <property type="match status" value="1"/>
</dbReference>
<dbReference type="PANTHER" id="PTHR18968">
    <property type="entry name" value="THIAMINE PYROPHOSPHATE ENZYMES"/>
    <property type="match status" value="1"/>
</dbReference>
<dbReference type="GO" id="GO:0005948">
    <property type="term" value="C:acetolactate synthase complex"/>
    <property type="evidence" value="ECO:0007669"/>
    <property type="project" value="TreeGrafter"/>
</dbReference>
<name>A0A556AVY2_9BURK</name>
<proteinExistence type="inferred from homology"/>
<keyword evidence="6" id="KW-1185">Reference proteome</keyword>
<dbReference type="InterPro" id="IPR011766">
    <property type="entry name" value="TPP_enzyme_TPP-bd"/>
</dbReference>
<dbReference type="Pfam" id="PF02776">
    <property type="entry name" value="TPP_enzyme_N"/>
    <property type="match status" value="1"/>
</dbReference>
<dbReference type="GO" id="GO:0009099">
    <property type="term" value="P:L-valine biosynthetic process"/>
    <property type="evidence" value="ECO:0007669"/>
    <property type="project" value="TreeGrafter"/>
</dbReference>
<dbReference type="Gene3D" id="3.40.50.1220">
    <property type="entry name" value="TPP-binding domain"/>
    <property type="match status" value="1"/>
</dbReference>
<dbReference type="EMBL" id="VLTJ01000011">
    <property type="protein sequence ID" value="TSH97109.1"/>
    <property type="molecule type" value="Genomic_DNA"/>
</dbReference>
<dbReference type="NCBIfam" id="NF006203">
    <property type="entry name" value="PRK08327.1"/>
    <property type="match status" value="1"/>
</dbReference>
<dbReference type="InterPro" id="IPR012001">
    <property type="entry name" value="Thiamin_PyroP_enz_TPP-bd_dom"/>
</dbReference>
<organism evidence="5 6">
    <name type="scientific">Verticiella sediminum</name>
    <dbReference type="NCBI Taxonomy" id="1247510"/>
    <lineage>
        <taxon>Bacteria</taxon>
        <taxon>Pseudomonadati</taxon>
        <taxon>Pseudomonadota</taxon>
        <taxon>Betaproteobacteria</taxon>
        <taxon>Burkholderiales</taxon>
        <taxon>Alcaligenaceae</taxon>
        <taxon>Verticiella</taxon>
    </lineage>
</organism>
<evidence type="ECO:0000313" key="5">
    <source>
        <dbReference type="EMBL" id="TSH97109.1"/>
    </source>
</evidence>
<accession>A0A556AVY2</accession>
<dbReference type="CDD" id="cd07035">
    <property type="entry name" value="TPP_PYR_POX_like"/>
    <property type="match status" value="1"/>
</dbReference>
<dbReference type="SUPFAM" id="SSF52467">
    <property type="entry name" value="DHS-like NAD/FAD-binding domain"/>
    <property type="match status" value="1"/>
</dbReference>
<dbReference type="GO" id="GO:0003984">
    <property type="term" value="F:acetolactate synthase activity"/>
    <property type="evidence" value="ECO:0007669"/>
    <property type="project" value="TreeGrafter"/>
</dbReference>
<dbReference type="GO" id="GO:0050660">
    <property type="term" value="F:flavin adenine dinucleotide binding"/>
    <property type="evidence" value="ECO:0007669"/>
    <property type="project" value="TreeGrafter"/>
</dbReference>
<dbReference type="Gene3D" id="3.40.50.970">
    <property type="match status" value="2"/>
</dbReference>
<sequence length="573" mass="61327">MTDDRVASGADLLIQALVDAGIEYLFCNLGTDHAPLIEALARRRALGRRAPDVILCPHENTAVHMAAGYAAATGRGQAVLVHVDAGTANAAMGLHNLCRGRLPVLVMAGKAPFSSHGELPGGRDTYVHFIQEPFDQGSIVRPYVKWEYTLQAPDVAGAVVGRAWSVMQSDPPGPAYLMLPREVLAATCVEPRRAPRAHPVLAEHAVPATLLDDIAGRLLRAEHPVLVTAYAGREPAAVRAIERLAETVGIEVHEFNPVYLNIRRDADAFAGYQPGPAIAQADFGLLVDVDVPWIPRHFQARPDAYWVQFDIDAVKRDLPMWDFPADVRLEGRSALLLAQLLECVQALATVQDRERAVERLRGHAGARRDREARAAQLAASAGKPGALNAHHVCRRLGQRLHAEDVVLNEAIRNMPAVFEQIPRTLPGTLIGLPGGGLGFSAGMALGVRLARPERTVVNLVGDGTFYFSNPASVYAVAAAAGVPILTVVFDNGGWAAVKDATLRVYPAGYAEEQQAFASRLPAGMDFAGMAAACGALGVRLSDPEQVDAAIEQCLHAVRVEGRAAVLHVDVAPF</sequence>
<keyword evidence="2" id="KW-0786">Thiamine pyrophosphate</keyword>
<dbReference type="InterPro" id="IPR045229">
    <property type="entry name" value="TPP_enz"/>
</dbReference>
<dbReference type="InterPro" id="IPR029061">
    <property type="entry name" value="THDP-binding"/>
</dbReference>
<evidence type="ECO:0000256" key="1">
    <source>
        <dbReference type="ARBA" id="ARBA00007812"/>
    </source>
</evidence>
<dbReference type="Proteomes" id="UP000318405">
    <property type="component" value="Unassembled WGS sequence"/>
</dbReference>
<comment type="similarity">
    <text evidence="1">Belongs to the TPP enzyme family.</text>
</comment>
<dbReference type="SUPFAM" id="SSF52518">
    <property type="entry name" value="Thiamin diphosphate-binding fold (THDP-binding)"/>
    <property type="match status" value="2"/>
</dbReference>
<dbReference type="PANTHER" id="PTHR18968:SF164">
    <property type="entry name" value="PYRUVATE DECARBOXYLASE"/>
    <property type="match status" value="1"/>
</dbReference>
<dbReference type="GO" id="GO:0009097">
    <property type="term" value="P:isoleucine biosynthetic process"/>
    <property type="evidence" value="ECO:0007669"/>
    <property type="project" value="TreeGrafter"/>
</dbReference>
<dbReference type="OrthoDB" id="2254214at2"/>
<protein>
    <submittedName>
        <fullName evidence="5">Thiamine pyrophosphate-requiring protein</fullName>
    </submittedName>
</protein>
<feature type="domain" description="Thiamine pyrophosphate enzyme N-terminal TPP-binding" evidence="4">
    <location>
        <begin position="9"/>
        <end position="137"/>
    </location>
</feature>